<gene>
    <name evidence="2" type="ORF">B5M47_02870</name>
</gene>
<evidence type="ECO:0000313" key="3">
    <source>
        <dbReference type="Proteomes" id="UP000192520"/>
    </source>
</evidence>
<feature type="transmembrane region" description="Helical" evidence="1">
    <location>
        <begin position="38"/>
        <end position="61"/>
    </location>
</feature>
<feature type="transmembrane region" description="Helical" evidence="1">
    <location>
        <begin position="308"/>
        <end position="334"/>
    </location>
</feature>
<dbReference type="AlphaFoldDB" id="A0A1W9NXQ9"/>
<evidence type="ECO:0000256" key="1">
    <source>
        <dbReference type="SAM" id="Phobius"/>
    </source>
</evidence>
<protein>
    <submittedName>
        <fullName evidence="2">Uncharacterized protein</fullName>
    </submittedName>
</protein>
<feature type="transmembrane region" description="Helical" evidence="1">
    <location>
        <begin position="354"/>
        <end position="374"/>
    </location>
</feature>
<dbReference type="EMBL" id="MZGJ01000016">
    <property type="protein sequence ID" value="OQX50859.1"/>
    <property type="molecule type" value="Genomic_DNA"/>
</dbReference>
<organism evidence="2 3">
    <name type="scientific">candidate division CPR3 bacterium 4484_211</name>
    <dbReference type="NCBI Taxonomy" id="1968527"/>
    <lineage>
        <taxon>Bacteria</taxon>
        <taxon>Bacteria division CPR3</taxon>
    </lineage>
</organism>
<evidence type="ECO:0000313" key="2">
    <source>
        <dbReference type="EMBL" id="OQX50859.1"/>
    </source>
</evidence>
<feature type="transmembrane region" description="Helical" evidence="1">
    <location>
        <begin position="152"/>
        <end position="184"/>
    </location>
</feature>
<keyword evidence="1" id="KW-0472">Membrane</keyword>
<feature type="transmembrane region" description="Helical" evidence="1">
    <location>
        <begin position="12"/>
        <end position="32"/>
    </location>
</feature>
<feature type="transmembrane region" description="Helical" evidence="1">
    <location>
        <begin position="196"/>
        <end position="214"/>
    </location>
</feature>
<feature type="transmembrane region" description="Helical" evidence="1">
    <location>
        <begin position="234"/>
        <end position="257"/>
    </location>
</feature>
<name>A0A1W9NXQ9_UNCC3</name>
<feature type="transmembrane region" description="Helical" evidence="1">
    <location>
        <begin position="94"/>
        <end position="114"/>
    </location>
</feature>
<dbReference type="STRING" id="1968527.B5M47_02870"/>
<feature type="transmembrane region" description="Helical" evidence="1">
    <location>
        <begin position="126"/>
        <end position="146"/>
    </location>
</feature>
<feature type="transmembrane region" description="Helical" evidence="1">
    <location>
        <begin position="402"/>
        <end position="423"/>
    </location>
</feature>
<feature type="transmembrane region" description="Helical" evidence="1">
    <location>
        <begin position="266"/>
        <end position="288"/>
    </location>
</feature>
<proteinExistence type="predicted"/>
<feature type="transmembrane region" description="Helical" evidence="1">
    <location>
        <begin position="68"/>
        <end position="88"/>
    </location>
</feature>
<accession>A0A1W9NXQ9</accession>
<dbReference type="Proteomes" id="UP000192520">
    <property type="component" value="Unassembled WGS sequence"/>
</dbReference>
<reference evidence="3" key="1">
    <citation type="submission" date="2017-03" db="EMBL/GenBank/DDBJ databases">
        <title>Novel pathways for hydrocarbon cycling and metabolic interdependencies in hydrothermal sediment communities.</title>
        <authorList>
            <person name="Dombrowski N."/>
            <person name="Seitz K."/>
            <person name="Teske A."/>
            <person name="Baker B."/>
        </authorList>
    </citation>
    <scope>NUCLEOTIDE SEQUENCE [LARGE SCALE GENOMIC DNA]</scope>
</reference>
<keyword evidence="1" id="KW-0812">Transmembrane</keyword>
<keyword evidence="1" id="KW-1133">Transmembrane helix</keyword>
<sequence>MTIKLNLRSISLPAFIDIFCLVFLVSFNVLWMRPFLSLSGNIGGVVAPVIPILSRAAAFFLPISEYRAAFFLVFIGQLLGVITFYFFLKELTARRLPGLMVGYFYSLPVKFLALDRLRHAWIEGDGAHVMAVGLFPLVCYFLLTFLKKGGMFFGLLASMSVAVVGLISPFALFNLVLFLLVIAFSELILGQAKFKLLRFLFVVSLAWGMAAFWYTPGFVYKILSAGQGRLVVSLLWRLVPISFFAVPIIFVFGYLIFESREGLQPIALTLGFFTIYLFVNLVEFLSYSDFRDFLLIPHRFLPEFGLCLSLLLGVAATIFLDALGSLSAIGKIILPAEPGGNVQTVRGVAPKRGVSLLFLIFIWMVGMILVSVTVPTQEVVEEINALQVPLKLPLSLDYSRTVMDQCFGLLVSAASWMFVFFLVMKMRAKWI</sequence>
<comment type="caution">
    <text evidence="2">The sequence shown here is derived from an EMBL/GenBank/DDBJ whole genome shotgun (WGS) entry which is preliminary data.</text>
</comment>